<evidence type="ECO:0000313" key="1">
    <source>
        <dbReference type="EMBL" id="OLR55836.1"/>
    </source>
</evidence>
<comment type="caution">
    <text evidence="1">The sequence shown here is derived from an EMBL/GenBank/DDBJ whole genome shotgun (WGS) entry which is preliminary data.</text>
</comment>
<dbReference type="STRING" id="1261640.BHK98_07050"/>
<dbReference type="OrthoDB" id="6396832at2"/>
<dbReference type="PANTHER" id="PTHR36454">
    <property type="entry name" value="LMO2823 PROTEIN"/>
    <property type="match status" value="1"/>
</dbReference>
<evidence type="ECO:0008006" key="3">
    <source>
        <dbReference type="Google" id="ProtNLM"/>
    </source>
</evidence>
<dbReference type="EMBL" id="MJIE01000001">
    <property type="protein sequence ID" value="OLR55836.1"/>
    <property type="molecule type" value="Genomic_DNA"/>
</dbReference>
<proteinExistence type="predicted"/>
<accession>A0A1Q9JI00</accession>
<sequence>MSKYDWGKFGLHIPEIMIPREGTDYSRWAVVACDQYTSEPEYWQEAEKIVGDAPSTLRLMLPEIYLEKEGEAERIRDIRKAMDDYIEHGILKKLPAGCMLVKRTAAGRTRLGLVIATDLESYDFNKGSTSLTRATEGTVVERIPPRLRIREGAPLEMPHIMILIDDPDKTVIEPLVNAPKKRIYDTDLMLEGGHITGDFIKEADLEGMRQALSELYDKAVEKYGDGNVIFQAMGDGNHSLATAKTNWENLKKTLSPEEQKTHPARYALCEIENIHDDGIVFEPIHRVIFAKKGQSGMDLVNETVELLASQNGGAHLAEEGAEAREGCFAIPYLTAEQKGTIIVEHPANKLEVGALQNALDVIVKERGDADIDYIHGTKAVETLSDKPGNAGFMLPAMDKSMLFPAVAADGALPRKTFSMGEANEKRYYIESRYIGK</sequence>
<dbReference type="InterPro" id="IPR008323">
    <property type="entry name" value="UCP033563"/>
</dbReference>
<name>A0A1Q9JI00_9FIRM</name>
<dbReference type="RefSeq" id="WP_075712856.1">
    <property type="nucleotide sequence ID" value="NZ_MJIE01000001.1"/>
</dbReference>
<dbReference type="PANTHER" id="PTHR36454:SF1">
    <property type="entry name" value="DUF1015 DOMAIN-CONTAINING PROTEIN"/>
    <property type="match status" value="1"/>
</dbReference>
<protein>
    <recommendedName>
        <fullName evidence="3">DUF1015 domain-containing protein</fullName>
    </recommendedName>
</protein>
<dbReference type="AlphaFoldDB" id="A0A1Q9JI00"/>
<reference evidence="1 2" key="1">
    <citation type="journal article" date="2016" name="Appl. Environ. Microbiol.">
        <title>Function and Phylogeny of Bacterial Butyryl Coenzyme A:Acetate Transferases and Their Diversity in the Proximal Colon of Swine.</title>
        <authorList>
            <person name="Trachsel J."/>
            <person name="Bayles D.O."/>
            <person name="Looft T."/>
            <person name="Levine U.Y."/>
            <person name="Allen H.K."/>
        </authorList>
    </citation>
    <scope>NUCLEOTIDE SEQUENCE [LARGE SCALE GENOMIC DNA]</scope>
    <source>
        <strain evidence="1 2">68-3-10</strain>
    </source>
</reference>
<dbReference type="Proteomes" id="UP000187404">
    <property type="component" value="Unassembled WGS sequence"/>
</dbReference>
<dbReference type="Pfam" id="PF06245">
    <property type="entry name" value="DUF1015"/>
    <property type="match status" value="1"/>
</dbReference>
<organism evidence="1 2">
    <name type="scientific">Hornefia porci</name>
    <dbReference type="NCBI Taxonomy" id="2652292"/>
    <lineage>
        <taxon>Bacteria</taxon>
        <taxon>Bacillati</taxon>
        <taxon>Bacillota</taxon>
        <taxon>Clostridia</taxon>
        <taxon>Peptostreptococcales</taxon>
        <taxon>Anaerovoracaceae</taxon>
        <taxon>Hornefia</taxon>
    </lineage>
</organism>
<evidence type="ECO:0000313" key="2">
    <source>
        <dbReference type="Proteomes" id="UP000187404"/>
    </source>
</evidence>
<keyword evidence="2" id="KW-1185">Reference proteome</keyword>
<gene>
    <name evidence="1" type="ORF">BHK98_07050</name>
</gene>